<feature type="transmembrane region" description="Helical" evidence="1">
    <location>
        <begin position="73"/>
        <end position="93"/>
    </location>
</feature>
<protein>
    <submittedName>
        <fullName evidence="2">Uncharacterized protein</fullName>
    </submittedName>
</protein>
<dbReference type="AlphaFoldDB" id="A0A498SR05"/>
<dbReference type="Proteomes" id="UP000276991">
    <property type="component" value="Unassembled WGS sequence"/>
</dbReference>
<reference evidence="2 3" key="1">
    <citation type="submission" date="2018-08" db="EMBL/GenBank/DDBJ databases">
        <authorList>
            <person name="Laetsch R D."/>
            <person name="Stevens L."/>
            <person name="Kumar S."/>
            <person name="Blaxter L. M."/>
        </authorList>
    </citation>
    <scope>NUCLEOTIDE SEQUENCE [LARGE SCALE GENOMIC DNA]</scope>
</reference>
<organism evidence="2 3">
    <name type="scientific">Acanthocheilonema viteae</name>
    <name type="common">Filarial nematode worm</name>
    <name type="synonym">Dipetalonema viteae</name>
    <dbReference type="NCBI Taxonomy" id="6277"/>
    <lineage>
        <taxon>Eukaryota</taxon>
        <taxon>Metazoa</taxon>
        <taxon>Ecdysozoa</taxon>
        <taxon>Nematoda</taxon>
        <taxon>Chromadorea</taxon>
        <taxon>Rhabditida</taxon>
        <taxon>Spirurina</taxon>
        <taxon>Spiruromorpha</taxon>
        <taxon>Filarioidea</taxon>
        <taxon>Onchocercidae</taxon>
        <taxon>Acanthocheilonema</taxon>
    </lineage>
</organism>
<keyword evidence="3" id="KW-1185">Reference proteome</keyword>
<name>A0A498SR05_ACAVI</name>
<keyword evidence="1" id="KW-0812">Transmembrane</keyword>
<accession>A0A498SR05</accession>
<evidence type="ECO:0000313" key="3">
    <source>
        <dbReference type="Proteomes" id="UP000276991"/>
    </source>
</evidence>
<dbReference type="EMBL" id="UPTC01003267">
    <property type="protein sequence ID" value="VBB34268.1"/>
    <property type="molecule type" value="Genomic_DNA"/>
</dbReference>
<gene>
    <name evidence="2" type="ORF">NAV_LOCUS9059</name>
</gene>
<proteinExistence type="predicted"/>
<evidence type="ECO:0000256" key="1">
    <source>
        <dbReference type="SAM" id="Phobius"/>
    </source>
</evidence>
<sequence length="132" mass="15018">MPTKVITQLESKNSEPCLYARNRRIFAKTWDSAIHRLSLPGVSYHPEFNFIIPIVNHKRSTTKNSFPDLPQSLFLMPSIYAGALSLCWLVWLVGWLVCLVGWLVWLVGWLVCLVGWLVCQSVRIFQGLVSGS</sequence>
<feature type="transmembrane region" description="Helical" evidence="1">
    <location>
        <begin position="99"/>
        <end position="119"/>
    </location>
</feature>
<keyword evidence="1" id="KW-1133">Transmembrane helix</keyword>
<dbReference type="OrthoDB" id="5861720at2759"/>
<evidence type="ECO:0000313" key="2">
    <source>
        <dbReference type="EMBL" id="VBB34268.1"/>
    </source>
</evidence>
<keyword evidence="1" id="KW-0472">Membrane</keyword>